<protein>
    <submittedName>
        <fullName evidence="1">Uncharacterized protein</fullName>
    </submittedName>
</protein>
<name>A0A0E9Q2M1_ANGAN</name>
<reference evidence="1" key="1">
    <citation type="submission" date="2014-11" db="EMBL/GenBank/DDBJ databases">
        <authorList>
            <person name="Amaro Gonzalez C."/>
        </authorList>
    </citation>
    <scope>NUCLEOTIDE SEQUENCE</scope>
</reference>
<accession>A0A0E9Q2M1</accession>
<reference evidence="1" key="2">
    <citation type="journal article" date="2015" name="Fish Shellfish Immunol.">
        <title>Early steps in the European eel (Anguilla anguilla)-Vibrio vulnificus interaction in the gills: Role of the RtxA13 toxin.</title>
        <authorList>
            <person name="Callol A."/>
            <person name="Pajuelo D."/>
            <person name="Ebbesson L."/>
            <person name="Teles M."/>
            <person name="MacKenzie S."/>
            <person name="Amaro C."/>
        </authorList>
    </citation>
    <scope>NUCLEOTIDE SEQUENCE</scope>
</reference>
<organism evidence="1">
    <name type="scientific">Anguilla anguilla</name>
    <name type="common">European freshwater eel</name>
    <name type="synonym">Muraena anguilla</name>
    <dbReference type="NCBI Taxonomy" id="7936"/>
    <lineage>
        <taxon>Eukaryota</taxon>
        <taxon>Metazoa</taxon>
        <taxon>Chordata</taxon>
        <taxon>Craniata</taxon>
        <taxon>Vertebrata</taxon>
        <taxon>Euteleostomi</taxon>
        <taxon>Actinopterygii</taxon>
        <taxon>Neopterygii</taxon>
        <taxon>Teleostei</taxon>
        <taxon>Anguilliformes</taxon>
        <taxon>Anguillidae</taxon>
        <taxon>Anguilla</taxon>
    </lineage>
</organism>
<dbReference type="EMBL" id="GBXM01098229">
    <property type="protein sequence ID" value="JAH10348.1"/>
    <property type="molecule type" value="Transcribed_RNA"/>
</dbReference>
<sequence>MHTALSLHIPKIPSLMCNPYDWDAFNLLEDLHTNCTCKAFWVYIDEYIYLFIYCSHIYITL</sequence>
<proteinExistence type="predicted"/>
<dbReference type="AlphaFoldDB" id="A0A0E9Q2M1"/>
<evidence type="ECO:0000313" key="1">
    <source>
        <dbReference type="EMBL" id="JAH10348.1"/>
    </source>
</evidence>